<evidence type="ECO:0000256" key="4">
    <source>
        <dbReference type="ARBA" id="ARBA00022679"/>
    </source>
</evidence>
<evidence type="ECO:0000256" key="12">
    <source>
        <dbReference type="SAM" id="Phobius"/>
    </source>
</evidence>
<protein>
    <submittedName>
        <fullName evidence="14">CDP-diacylglycerol--serine O-phosphatidyltransferase</fullName>
    </submittedName>
</protein>
<dbReference type="GO" id="GO:0008654">
    <property type="term" value="P:phospholipid biosynthetic process"/>
    <property type="evidence" value="ECO:0007669"/>
    <property type="project" value="UniProtKB-KW"/>
</dbReference>
<dbReference type="InterPro" id="IPR012616">
    <property type="entry name" value="CDP-OH_P_trans_C"/>
</dbReference>
<dbReference type="EMBL" id="CP032125">
    <property type="protein sequence ID" value="AXX97749.1"/>
    <property type="molecule type" value="Genomic_DNA"/>
</dbReference>
<dbReference type="PANTHER" id="PTHR14269">
    <property type="entry name" value="CDP-DIACYLGLYCEROL--GLYCEROL-3-PHOSPHATE 3-PHOSPHATIDYLTRANSFERASE-RELATED"/>
    <property type="match status" value="1"/>
</dbReference>
<keyword evidence="10" id="KW-1208">Phospholipid metabolism</keyword>
<proteinExistence type="inferred from homology"/>
<dbReference type="AlphaFoldDB" id="A0A347UFX1"/>
<comment type="similarity">
    <text evidence="2 11">Belongs to the CDP-alcohol phosphatidyltransferase class-I family.</text>
</comment>
<evidence type="ECO:0000313" key="14">
    <source>
        <dbReference type="EMBL" id="AXX97749.1"/>
    </source>
</evidence>
<evidence type="ECO:0000256" key="2">
    <source>
        <dbReference type="ARBA" id="ARBA00010441"/>
    </source>
</evidence>
<evidence type="ECO:0000256" key="5">
    <source>
        <dbReference type="ARBA" id="ARBA00022692"/>
    </source>
</evidence>
<gene>
    <name evidence="14" type="ORF">BAR1_07285</name>
</gene>
<keyword evidence="4 11" id="KW-0808">Transferase</keyword>
<dbReference type="Proteomes" id="UP000261704">
    <property type="component" value="Chromosome"/>
</dbReference>
<dbReference type="InterPro" id="IPR000462">
    <property type="entry name" value="CDP-OH_P_trans"/>
</dbReference>
<name>A0A347UFX1_9RHOB</name>
<feature type="domain" description="CDP-alcohol phosphatidyltransferase C-terminal" evidence="13">
    <location>
        <begin position="204"/>
        <end position="236"/>
    </location>
</feature>
<feature type="transmembrane region" description="Helical" evidence="12">
    <location>
        <begin position="203"/>
        <end position="224"/>
    </location>
</feature>
<evidence type="ECO:0000256" key="1">
    <source>
        <dbReference type="ARBA" id="ARBA00004141"/>
    </source>
</evidence>
<evidence type="ECO:0000256" key="3">
    <source>
        <dbReference type="ARBA" id="ARBA00022516"/>
    </source>
</evidence>
<comment type="subcellular location">
    <subcellularLocation>
        <location evidence="1">Membrane</location>
        <topology evidence="1">Multi-pass membrane protein</topology>
    </subcellularLocation>
</comment>
<dbReference type="PROSITE" id="PS00379">
    <property type="entry name" value="CDP_ALCOHOL_P_TRANSF"/>
    <property type="match status" value="1"/>
</dbReference>
<organism evidence="14 15">
    <name type="scientific">Profundibacter amoris</name>
    <dbReference type="NCBI Taxonomy" id="2171755"/>
    <lineage>
        <taxon>Bacteria</taxon>
        <taxon>Pseudomonadati</taxon>
        <taxon>Pseudomonadota</taxon>
        <taxon>Alphaproteobacteria</taxon>
        <taxon>Rhodobacterales</taxon>
        <taxon>Paracoccaceae</taxon>
        <taxon>Profundibacter</taxon>
    </lineage>
</organism>
<feature type="transmembrane region" description="Helical" evidence="12">
    <location>
        <begin position="100"/>
        <end position="117"/>
    </location>
</feature>
<dbReference type="Pfam" id="PF01066">
    <property type="entry name" value="CDP-OH_P_transf"/>
    <property type="match status" value="1"/>
</dbReference>
<keyword evidence="5 12" id="KW-0812">Transmembrane</keyword>
<sequence>MNVPEVKKVPFRRFIPNFVTIFGLIAGLTAIRYGIAERFNAALFLLLLAMLLDAVDGKLARMLDSTSQFGAELDTLADFFNFGVAPTIILYLMFFAETAYANIGWLALIIYTIACMMRLARFNVALLEDDDEPVDHRFFVGVPAPALACLGFLPAFLLLMGWNGVTDHPVLVALYIIFAGGLAVSRIPTYSVKKMTIPQEKQFILFAGVVLFLIVLTVFPWHVLALVDLAYLASLPFSYRAAKRA</sequence>
<dbReference type="InterPro" id="IPR043130">
    <property type="entry name" value="CDP-OH_PTrfase_TM_dom"/>
</dbReference>
<dbReference type="KEGG" id="pamo:BAR1_07285"/>
<accession>A0A347UFX1</accession>
<evidence type="ECO:0000256" key="6">
    <source>
        <dbReference type="ARBA" id="ARBA00022989"/>
    </source>
</evidence>
<dbReference type="Pfam" id="PF08009">
    <property type="entry name" value="CDP-OH_P_tran_2"/>
    <property type="match status" value="1"/>
</dbReference>
<dbReference type="PANTHER" id="PTHR14269:SF61">
    <property type="entry name" value="CDP-DIACYLGLYCEROL--SERINE O-PHOSPHATIDYLTRANSFERASE"/>
    <property type="match status" value="1"/>
</dbReference>
<dbReference type="InterPro" id="IPR050324">
    <property type="entry name" value="CDP-alcohol_PTase-I"/>
</dbReference>
<dbReference type="RefSeq" id="WP_118942406.1">
    <property type="nucleotide sequence ID" value="NZ_CP032125.1"/>
</dbReference>
<dbReference type="OrthoDB" id="9777147at2"/>
<evidence type="ECO:0000256" key="7">
    <source>
        <dbReference type="ARBA" id="ARBA00023098"/>
    </source>
</evidence>
<evidence type="ECO:0000256" key="11">
    <source>
        <dbReference type="RuleBase" id="RU003750"/>
    </source>
</evidence>
<evidence type="ECO:0000256" key="8">
    <source>
        <dbReference type="ARBA" id="ARBA00023136"/>
    </source>
</evidence>
<reference evidence="14 15" key="1">
    <citation type="submission" date="2018-09" db="EMBL/GenBank/DDBJ databases">
        <title>Profundibacter amoris BAR1 gen. nov., sp. nov., a new member of the Roseobacter clade isolated at Lokis Castle Vent Field on the Arctic Mid-Oceanic Ridge.</title>
        <authorList>
            <person name="Le Moine Bauer S."/>
            <person name="Sjoeberg A.G."/>
            <person name="L'Haridon S."/>
            <person name="Stokke R."/>
            <person name="Roalkvam I."/>
            <person name="Steen I.H."/>
            <person name="Dahle H."/>
        </authorList>
    </citation>
    <scope>NUCLEOTIDE SEQUENCE [LARGE SCALE GENOMIC DNA]</scope>
    <source>
        <strain evidence="14 15">BAR1</strain>
    </source>
</reference>
<dbReference type="Gene3D" id="1.20.120.1760">
    <property type="match status" value="1"/>
</dbReference>
<evidence type="ECO:0000313" key="15">
    <source>
        <dbReference type="Proteomes" id="UP000261704"/>
    </source>
</evidence>
<dbReference type="GO" id="GO:0016780">
    <property type="term" value="F:phosphotransferase activity, for other substituted phosphate groups"/>
    <property type="evidence" value="ECO:0007669"/>
    <property type="project" value="InterPro"/>
</dbReference>
<keyword evidence="9" id="KW-0594">Phospholipid biosynthesis</keyword>
<dbReference type="GO" id="GO:0016020">
    <property type="term" value="C:membrane"/>
    <property type="evidence" value="ECO:0007669"/>
    <property type="project" value="UniProtKB-SubCell"/>
</dbReference>
<keyword evidence="15" id="KW-1185">Reference proteome</keyword>
<evidence type="ECO:0000256" key="10">
    <source>
        <dbReference type="ARBA" id="ARBA00023264"/>
    </source>
</evidence>
<evidence type="ECO:0000256" key="9">
    <source>
        <dbReference type="ARBA" id="ARBA00023209"/>
    </source>
</evidence>
<keyword evidence="6 12" id="KW-1133">Transmembrane helix</keyword>
<feature type="transmembrane region" description="Helical" evidence="12">
    <location>
        <begin position="172"/>
        <end position="191"/>
    </location>
</feature>
<feature type="transmembrane region" description="Helical" evidence="12">
    <location>
        <begin position="14"/>
        <end position="33"/>
    </location>
</feature>
<dbReference type="InterPro" id="IPR048254">
    <property type="entry name" value="CDP_ALCOHOL_P_TRANSF_CS"/>
</dbReference>
<keyword evidence="3" id="KW-0444">Lipid biosynthesis</keyword>
<keyword evidence="7" id="KW-0443">Lipid metabolism</keyword>
<feature type="transmembrane region" description="Helical" evidence="12">
    <location>
        <begin position="138"/>
        <end position="160"/>
    </location>
</feature>
<keyword evidence="8 12" id="KW-0472">Membrane</keyword>
<evidence type="ECO:0000259" key="13">
    <source>
        <dbReference type="Pfam" id="PF08009"/>
    </source>
</evidence>